<name>A0A9X3F230_9BACT</name>
<protein>
    <submittedName>
        <fullName evidence="4">Sugar transferase</fullName>
    </submittedName>
</protein>
<feature type="domain" description="Bacterial sugar transferase" evidence="3">
    <location>
        <begin position="40"/>
        <end position="235"/>
    </location>
</feature>
<evidence type="ECO:0000313" key="5">
    <source>
        <dbReference type="Proteomes" id="UP001145087"/>
    </source>
</evidence>
<keyword evidence="2" id="KW-1133">Transmembrane helix</keyword>
<comment type="similarity">
    <text evidence="1">Belongs to the bacterial sugar transferase family.</text>
</comment>
<evidence type="ECO:0000256" key="2">
    <source>
        <dbReference type="SAM" id="Phobius"/>
    </source>
</evidence>
<dbReference type="InterPro" id="IPR003362">
    <property type="entry name" value="Bact_transf"/>
</dbReference>
<keyword evidence="2" id="KW-0472">Membrane</keyword>
<evidence type="ECO:0000313" key="4">
    <source>
        <dbReference type="EMBL" id="MCY1719109.1"/>
    </source>
</evidence>
<keyword evidence="2" id="KW-0812">Transmembrane</keyword>
<dbReference type="AlphaFoldDB" id="A0A9X3F230"/>
<evidence type="ECO:0000259" key="3">
    <source>
        <dbReference type="Pfam" id="PF02397"/>
    </source>
</evidence>
<feature type="transmembrane region" description="Helical" evidence="2">
    <location>
        <begin position="46"/>
        <end position="65"/>
    </location>
</feature>
<keyword evidence="4" id="KW-0808">Transferase</keyword>
<dbReference type="GO" id="GO:0016780">
    <property type="term" value="F:phosphotransferase activity, for other substituted phosphate groups"/>
    <property type="evidence" value="ECO:0007669"/>
    <property type="project" value="TreeGrafter"/>
</dbReference>
<comment type="caution">
    <text evidence="4">The sequence shown here is derived from an EMBL/GenBank/DDBJ whole genome shotgun (WGS) entry which is preliminary data.</text>
</comment>
<organism evidence="4 5">
    <name type="scientific">Draconibacterium aestuarii</name>
    <dbReference type="NCBI Taxonomy" id="2998507"/>
    <lineage>
        <taxon>Bacteria</taxon>
        <taxon>Pseudomonadati</taxon>
        <taxon>Bacteroidota</taxon>
        <taxon>Bacteroidia</taxon>
        <taxon>Marinilabiliales</taxon>
        <taxon>Prolixibacteraceae</taxon>
        <taxon>Draconibacterium</taxon>
    </lineage>
</organism>
<dbReference type="EMBL" id="JAPOHD010000005">
    <property type="protein sequence ID" value="MCY1719109.1"/>
    <property type="molecule type" value="Genomic_DNA"/>
</dbReference>
<accession>A0A9X3F230</accession>
<keyword evidence="5" id="KW-1185">Reference proteome</keyword>
<proteinExistence type="inferred from homology"/>
<gene>
    <name evidence="4" type="ORF">OU798_02060</name>
</gene>
<dbReference type="PANTHER" id="PTHR30576">
    <property type="entry name" value="COLANIC BIOSYNTHESIS UDP-GLUCOSE LIPID CARRIER TRANSFERASE"/>
    <property type="match status" value="1"/>
</dbReference>
<dbReference type="Pfam" id="PF02397">
    <property type="entry name" value="Bac_transf"/>
    <property type="match status" value="1"/>
</dbReference>
<sequence length="240" mass="27938">MYTTAEPPEAFPYKPPTEALRKQYNEIFQIESTLKPRILKCIFDKILAATILLLCLPVFLVLLLFNTLEGTIIKENRGPLFFYYYAISAGKTFKKWKIRIIKEKYIDKELHARGDWYAYKNEWIPEARTYLGSFVKKYYLDEIPQLYNVLTGDMSFVGPRALAITHYDRDLAQGNVNRKLIKGGLLGLGQIKKDANEMENPLYDYQYINKYIYSSPLELLMLDIQIIYKGLCVMIKGKGL</sequence>
<dbReference type="Proteomes" id="UP001145087">
    <property type="component" value="Unassembled WGS sequence"/>
</dbReference>
<evidence type="ECO:0000256" key="1">
    <source>
        <dbReference type="ARBA" id="ARBA00006464"/>
    </source>
</evidence>
<reference evidence="4" key="1">
    <citation type="submission" date="2022-11" db="EMBL/GenBank/DDBJ databases">
        <title>Marilongibacter aestuarii gen. nov., sp. nov., isolated from tidal flat sediment.</title>
        <authorList>
            <person name="Jiayan W."/>
        </authorList>
    </citation>
    <scope>NUCLEOTIDE SEQUENCE</scope>
    <source>
        <strain evidence="4">Z1-6</strain>
    </source>
</reference>
<dbReference type="PANTHER" id="PTHR30576:SF0">
    <property type="entry name" value="UNDECAPRENYL-PHOSPHATE N-ACETYLGALACTOSAMINYL 1-PHOSPHATE TRANSFERASE-RELATED"/>
    <property type="match status" value="1"/>
</dbReference>
<dbReference type="RefSeq" id="WP_343331446.1">
    <property type="nucleotide sequence ID" value="NZ_JAPOHD010000005.1"/>
</dbReference>